<dbReference type="PANTHER" id="PTHR43272:SF33">
    <property type="entry name" value="AMP-BINDING DOMAIN-CONTAINING PROTEIN-RELATED"/>
    <property type="match status" value="1"/>
</dbReference>
<evidence type="ECO:0000256" key="2">
    <source>
        <dbReference type="ARBA" id="ARBA00022840"/>
    </source>
</evidence>
<dbReference type="CDD" id="cd05907">
    <property type="entry name" value="VL_LC_FACS_like"/>
    <property type="match status" value="1"/>
</dbReference>
<evidence type="ECO:0000313" key="5">
    <source>
        <dbReference type="Proteomes" id="UP000198942"/>
    </source>
</evidence>
<keyword evidence="1" id="KW-0547">Nucleotide-binding</keyword>
<feature type="domain" description="AMP-dependent synthetase/ligase" evidence="3">
    <location>
        <begin position="16"/>
        <end position="422"/>
    </location>
</feature>
<dbReference type="InterPro" id="IPR020845">
    <property type="entry name" value="AMP-binding_CS"/>
</dbReference>
<dbReference type="PROSITE" id="PS00455">
    <property type="entry name" value="AMP_BINDING"/>
    <property type="match status" value="1"/>
</dbReference>
<name>A0A1H8P5U0_9SPHI</name>
<dbReference type="OrthoDB" id="9803968at2"/>
<dbReference type="Gene3D" id="3.40.50.12780">
    <property type="entry name" value="N-terminal domain of ligase-like"/>
    <property type="match status" value="1"/>
</dbReference>
<evidence type="ECO:0000259" key="3">
    <source>
        <dbReference type="Pfam" id="PF00501"/>
    </source>
</evidence>
<proteinExistence type="predicted"/>
<gene>
    <name evidence="4" type="ORF">SAMN05192574_107245</name>
</gene>
<accession>A0A1H8P5U0</accession>
<dbReference type="SUPFAM" id="SSF56801">
    <property type="entry name" value="Acetyl-CoA synthetase-like"/>
    <property type="match status" value="1"/>
</dbReference>
<evidence type="ECO:0000256" key="1">
    <source>
        <dbReference type="ARBA" id="ARBA00022741"/>
    </source>
</evidence>
<dbReference type="InterPro" id="IPR000873">
    <property type="entry name" value="AMP-dep_synth/lig_dom"/>
</dbReference>
<evidence type="ECO:0000313" key="4">
    <source>
        <dbReference type="EMBL" id="SEO37299.1"/>
    </source>
</evidence>
<protein>
    <submittedName>
        <fullName evidence="4">Long-chain acyl-CoA synthetase</fullName>
    </submittedName>
</protein>
<dbReference type="GO" id="GO:0005524">
    <property type="term" value="F:ATP binding"/>
    <property type="evidence" value="ECO:0007669"/>
    <property type="project" value="UniProtKB-KW"/>
</dbReference>
<keyword evidence="2" id="KW-0067">ATP-binding</keyword>
<dbReference type="InterPro" id="IPR042099">
    <property type="entry name" value="ANL_N_sf"/>
</dbReference>
<dbReference type="RefSeq" id="WP_091214685.1">
    <property type="nucleotide sequence ID" value="NZ_FOCL01000007.1"/>
</dbReference>
<dbReference type="STRING" id="551995.SAMN05192574_107245"/>
<dbReference type="EMBL" id="FOCL01000007">
    <property type="protein sequence ID" value="SEO37299.1"/>
    <property type="molecule type" value="Genomic_DNA"/>
</dbReference>
<dbReference type="AlphaFoldDB" id="A0A1H8P5U0"/>
<dbReference type="Pfam" id="PF00501">
    <property type="entry name" value="AMP-binding"/>
    <property type="match status" value="1"/>
</dbReference>
<dbReference type="GO" id="GO:0004467">
    <property type="term" value="F:long-chain fatty acid-CoA ligase activity"/>
    <property type="evidence" value="ECO:0007669"/>
    <property type="project" value="TreeGrafter"/>
</dbReference>
<keyword evidence="5" id="KW-1185">Reference proteome</keyword>
<dbReference type="GO" id="GO:0016020">
    <property type="term" value="C:membrane"/>
    <property type="evidence" value="ECO:0007669"/>
    <property type="project" value="TreeGrafter"/>
</dbReference>
<reference evidence="5" key="1">
    <citation type="submission" date="2016-10" db="EMBL/GenBank/DDBJ databases">
        <authorList>
            <person name="Varghese N."/>
            <person name="Submissions S."/>
        </authorList>
    </citation>
    <scope>NUCLEOTIDE SEQUENCE [LARGE SCALE GENOMIC DNA]</scope>
    <source>
        <strain evidence="5">Gh-48</strain>
    </source>
</reference>
<dbReference type="Pfam" id="PF23562">
    <property type="entry name" value="AMP-binding_C_3"/>
    <property type="match status" value="1"/>
</dbReference>
<dbReference type="Proteomes" id="UP000198942">
    <property type="component" value="Unassembled WGS sequence"/>
</dbReference>
<sequence length="604" mass="67731">MEKATRLFDCIATQAKAPRADFLNAKENGSWRSYSTEEVHTMINQLSTALLDLGVSGGDGTTEGRDKIGLISNGRPEWVITDLAVQQTGAILVPLYPNTGTKEIEQILNEAEVKYVFVSTKDLCDKVKEVQLNIPSLKAIFTFDSIDGCNHWLTLLKPLKDGDLQKIQQITGQVTEGDVATIIYTSGTTGRPKGVMLTHKNIITNAMASGDILNRIPLKEKRVLSFLPMNHIFEKMCTYVYLYYGFSIYYAESMDTIGANMKEVKPSLFTAVPRLLEKVFEKIMVQGQKLTGIKRKIFFWSVKVAEAYEIHNTSLWYKIKLAIADKLVYSKWRDAIGGNITAIVVGSSACPLKLERIFTAANIVIMEGYGLTETSPVIAVNCYQKSDRKFGTVGRLLSGVQVKIAPDGEILCKGPNVMLGYYKNPELTAEVLEDGWFHTGDIGELDKDSFLKITDRKKEIFKTSGGKYVAPLPIENKMKENYFIEQMMVVGSEKKFVAALIVPSYTHLKPWCKENEISFSSNSELVKDARVIELYQSIINTYNPEFNHVEQVKKITLLPDEWSIDSGELTPTGKMKRKVITEKYKAAIDKMYPCEVSEDPTLVN</sequence>
<dbReference type="PANTHER" id="PTHR43272">
    <property type="entry name" value="LONG-CHAIN-FATTY-ACID--COA LIGASE"/>
    <property type="match status" value="1"/>
</dbReference>
<organism evidence="4 5">
    <name type="scientific">Mucilaginibacter gossypiicola</name>
    <dbReference type="NCBI Taxonomy" id="551995"/>
    <lineage>
        <taxon>Bacteria</taxon>
        <taxon>Pseudomonadati</taxon>
        <taxon>Bacteroidota</taxon>
        <taxon>Sphingobacteriia</taxon>
        <taxon>Sphingobacteriales</taxon>
        <taxon>Sphingobacteriaceae</taxon>
        <taxon>Mucilaginibacter</taxon>
    </lineage>
</organism>